<dbReference type="Proteomes" id="UP001231189">
    <property type="component" value="Unassembled WGS sequence"/>
</dbReference>
<evidence type="ECO:0000313" key="3">
    <source>
        <dbReference type="Proteomes" id="UP001231189"/>
    </source>
</evidence>
<proteinExistence type="predicted"/>
<name>A0AAD8TU12_LOLMU</name>
<accession>A0AAD8TU12</accession>
<dbReference type="EMBL" id="JAUUTY010000001">
    <property type="protein sequence ID" value="KAK1692198.1"/>
    <property type="molecule type" value="Genomic_DNA"/>
</dbReference>
<feature type="compositionally biased region" description="Basic and acidic residues" evidence="1">
    <location>
        <begin position="1"/>
        <end position="11"/>
    </location>
</feature>
<dbReference type="AlphaFoldDB" id="A0AAD8TU12"/>
<organism evidence="2 3">
    <name type="scientific">Lolium multiflorum</name>
    <name type="common">Italian ryegrass</name>
    <name type="synonym">Lolium perenne subsp. multiflorum</name>
    <dbReference type="NCBI Taxonomy" id="4521"/>
    <lineage>
        <taxon>Eukaryota</taxon>
        <taxon>Viridiplantae</taxon>
        <taxon>Streptophyta</taxon>
        <taxon>Embryophyta</taxon>
        <taxon>Tracheophyta</taxon>
        <taxon>Spermatophyta</taxon>
        <taxon>Magnoliopsida</taxon>
        <taxon>Liliopsida</taxon>
        <taxon>Poales</taxon>
        <taxon>Poaceae</taxon>
        <taxon>BOP clade</taxon>
        <taxon>Pooideae</taxon>
        <taxon>Poodae</taxon>
        <taxon>Poeae</taxon>
        <taxon>Poeae Chloroplast Group 2 (Poeae type)</taxon>
        <taxon>Loliodinae</taxon>
        <taxon>Loliinae</taxon>
        <taxon>Lolium</taxon>
    </lineage>
</organism>
<feature type="compositionally biased region" description="Basic and acidic residues" evidence="1">
    <location>
        <begin position="126"/>
        <end position="135"/>
    </location>
</feature>
<feature type="compositionally biased region" description="Acidic residues" evidence="1">
    <location>
        <begin position="103"/>
        <end position="120"/>
    </location>
</feature>
<evidence type="ECO:0000313" key="2">
    <source>
        <dbReference type="EMBL" id="KAK1692198.1"/>
    </source>
</evidence>
<feature type="region of interest" description="Disordered" evidence="1">
    <location>
        <begin position="1"/>
        <end position="30"/>
    </location>
</feature>
<protein>
    <submittedName>
        <fullName evidence="2">Uncharacterized protein</fullName>
    </submittedName>
</protein>
<comment type="caution">
    <text evidence="2">The sequence shown here is derived from an EMBL/GenBank/DDBJ whole genome shotgun (WGS) entry which is preliminary data.</text>
</comment>
<sequence>MSGEALKDPRFSHLARRNSAGEPMDMSPHPELKHHVEHLDFILHQAARQGPQDSSLRTKKDATITRLREKIAALEATIKNQEEQMKKMEEDGDDIQGGSAFLSDDDDFEEDENTEEEDYEFLNAGEDDHIAIDDE</sequence>
<feature type="region of interest" description="Disordered" evidence="1">
    <location>
        <begin position="85"/>
        <end position="135"/>
    </location>
</feature>
<reference evidence="2" key="1">
    <citation type="submission" date="2023-07" db="EMBL/GenBank/DDBJ databases">
        <title>A chromosome-level genome assembly of Lolium multiflorum.</title>
        <authorList>
            <person name="Chen Y."/>
            <person name="Copetti D."/>
            <person name="Kolliker R."/>
            <person name="Studer B."/>
        </authorList>
    </citation>
    <scope>NUCLEOTIDE SEQUENCE</scope>
    <source>
        <strain evidence="2">02402/16</strain>
        <tissue evidence="2">Leaf</tissue>
    </source>
</reference>
<gene>
    <name evidence="2" type="ORF">QYE76_008895</name>
</gene>
<keyword evidence="3" id="KW-1185">Reference proteome</keyword>
<evidence type="ECO:0000256" key="1">
    <source>
        <dbReference type="SAM" id="MobiDB-lite"/>
    </source>
</evidence>